<comment type="caution">
    <text evidence="2">The sequence shown here is derived from an EMBL/GenBank/DDBJ whole genome shotgun (WGS) entry which is preliminary data.</text>
</comment>
<protein>
    <recommendedName>
        <fullName evidence="4">DUF4398 domain-containing protein</fullName>
    </recommendedName>
</protein>
<gene>
    <name evidence="2" type="ORF">R2363_00380</name>
</gene>
<keyword evidence="3" id="KW-1185">Reference proteome</keyword>
<dbReference type="EMBL" id="JAWJZF010000077">
    <property type="protein sequence ID" value="MDX2290652.1"/>
    <property type="molecule type" value="Genomic_DNA"/>
</dbReference>
<feature type="compositionally biased region" description="Polar residues" evidence="1">
    <location>
        <begin position="21"/>
        <end position="36"/>
    </location>
</feature>
<dbReference type="RefSeq" id="WP_319007272.1">
    <property type="nucleotide sequence ID" value="NZ_JAWJZF010000077.1"/>
</dbReference>
<proteinExistence type="predicted"/>
<feature type="non-terminal residue" evidence="2">
    <location>
        <position position="127"/>
    </location>
</feature>
<evidence type="ECO:0008006" key="4">
    <source>
        <dbReference type="Google" id="ProtNLM"/>
    </source>
</evidence>
<accession>A0ABU4JYU9</accession>
<feature type="non-terminal residue" evidence="2">
    <location>
        <position position="1"/>
    </location>
</feature>
<name>A0ABU4JYU9_9ACTN</name>
<evidence type="ECO:0000313" key="2">
    <source>
        <dbReference type="EMBL" id="MDX2290652.1"/>
    </source>
</evidence>
<feature type="region of interest" description="Disordered" evidence="1">
    <location>
        <begin position="1"/>
        <end position="54"/>
    </location>
</feature>
<organism evidence="2 3">
    <name type="scientific">Streptomyces roseolus</name>
    <dbReference type="NCBI Taxonomy" id="67358"/>
    <lineage>
        <taxon>Bacteria</taxon>
        <taxon>Bacillati</taxon>
        <taxon>Actinomycetota</taxon>
        <taxon>Actinomycetes</taxon>
        <taxon>Kitasatosporales</taxon>
        <taxon>Streptomycetaceae</taxon>
        <taxon>Streptomyces</taxon>
    </lineage>
</organism>
<evidence type="ECO:0000256" key="1">
    <source>
        <dbReference type="SAM" id="MobiDB-lite"/>
    </source>
</evidence>
<reference evidence="2 3" key="1">
    <citation type="submission" date="2023-10" db="EMBL/GenBank/DDBJ databases">
        <authorList>
            <person name="Wang X.X."/>
        </authorList>
    </citation>
    <scope>NUCLEOTIDE SEQUENCE [LARGE SCALE GENOMIC DNA]</scope>
    <source>
        <strain evidence="2 3">NBRC 12816</strain>
    </source>
</reference>
<evidence type="ECO:0000313" key="3">
    <source>
        <dbReference type="Proteomes" id="UP001278571"/>
    </source>
</evidence>
<sequence length="127" mass="13018">ANGSAETGKWAHEPGTGESGPASTKASNIDSANTKSAIAPHLPQPNVAPGSGPEAYLQAAQRALEKKNTGRAQQALEMAETRLLTRSTDPAKANQPAQDPAVQNVTRARKALASGNIQEAQAAIQAA</sequence>
<dbReference type="Proteomes" id="UP001278571">
    <property type="component" value="Unassembled WGS sequence"/>
</dbReference>